<sequence>MAASNGRIYQYDGLNHNQEEPLIVDAPVARFYTGDRIHRDELGGQQRSDASLLAITEAGTLRRFTSGPGLEEQPISGPSIGSLRVLLVADLDNDGRSNIVACTRDGRVIVLDWDTLRIEYEYAAFDVFRCMFCVDIDGDGRIKILVGARSGKLYVLGLGEWRMRGCRTATPYDARP</sequence>
<evidence type="ECO:0008006" key="2">
    <source>
        <dbReference type="Google" id="ProtNLM"/>
    </source>
</evidence>
<dbReference type="AlphaFoldDB" id="A0A451AE35"/>
<protein>
    <recommendedName>
        <fullName evidence="2">Repeat domain-containing protein</fullName>
    </recommendedName>
</protein>
<gene>
    <name evidence="1" type="ORF">BECKTC1821F_GA0114240_11195</name>
</gene>
<proteinExistence type="predicted"/>
<dbReference type="InterPro" id="IPR028994">
    <property type="entry name" value="Integrin_alpha_N"/>
</dbReference>
<dbReference type="EMBL" id="CAADFW010000119">
    <property type="protein sequence ID" value="VFK64271.1"/>
    <property type="molecule type" value="Genomic_DNA"/>
</dbReference>
<name>A0A451AE35_9GAMM</name>
<reference evidence="1" key="1">
    <citation type="submission" date="2019-02" db="EMBL/GenBank/DDBJ databases">
        <authorList>
            <person name="Gruber-Vodicka R. H."/>
            <person name="Seah K. B. B."/>
        </authorList>
    </citation>
    <scope>NUCLEOTIDE SEQUENCE</scope>
    <source>
        <strain evidence="1">BECK_BZ126</strain>
    </source>
</reference>
<evidence type="ECO:0000313" key="1">
    <source>
        <dbReference type="EMBL" id="VFK64271.1"/>
    </source>
</evidence>
<organism evidence="1">
    <name type="scientific">Candidatus Kentrum sp. TC</name>
    <dbReference type="NCBI Taxonomy" id="2126339"/>
    <lineage>
        <taxon>Bacteria</taxon>
        <taxon>Pseudomonadati</taxon>
        <taxon>Pseudomonadota</taxon>
        <taxon>Gammaproteobacteria</taxon>
        <taxon>Candidatus Kentrum</taxon>
    </lineage>
</organism>
<accession>A0A451AE35</accession>
<dbReference type="SUPFAM" id="SSF69318">
    <property type="entry name" value="Integrin alpha N-terminal domain"/>
    <property type="match status" value="1"/>
</dbReference>